<organism evidence="2 3">
    <name type="scientific">Eimeria brunetti</name>
    <dbReference type="NCBI Taxonomy" id="51314"/>
    <lineage>
        <taxon>Eukaryota</taxon>
        <taxon>Sar</taxon>
        <taxon>Alveolata</taxon>
        <taxon>Apicomplexa</taxon>
        <taxon>Conoidasida</taxon>
        <taxon>Coccidia</taxon>
        <taxon>Eucoccidiorida</taxon>
        <taxon>Eimeriorina</taxon>
        <taxon>Eimeriidae</taxon>
        <taxon>Eimeria</taxon>
    </lineage>
</organism>
<sequence>MSDELVGCICSSLAGLVGAVREAVAAANSLGSPTDVLPAAADAAADAAAAAPAAAGGGDGGEQQTAGGLSPTHVASLVLIILAILFSAFRSSPALPAKSIREHEAPPREDDADPGQVLPPLLEEQQQTVGLRVPVACMQQQQPQQQQQQQQQQKQQQQQQQKPQEQQQQEQQQQQDAAIWGAGSGPAATSVII</sequence>
<dbReference type="AlphaFoldDB" id="U6L8M9"/>
<feature type="region of interest" description="Disordered" evidence="1">
    <location>
        <begin position="139"/>
        <end position="193"/>
    </location>
</feature>
<feature type="compositionally biased region" description="Low complexity" evidence="1">
    <location>
        <begin position="139"/>
        <end position="175"/>
    </location>
</feature>
<dbReference type="EMBL" id="HG710483">
    <property type="protein sequence ID" value="CDJ46787.1"/>
    <property type="molecule type" value="Genomic_DNA"/>
</dbReference>
<evidence type="ECO:0000256" key="1">
    <source>
        <dbReference type="SAM" id="MobiDB-lite"/>
    </source>
</evidence>
<dbReference type="VEuPathDB" id="ToxoDB:EBH_0013520"/>
<reference evidence="2" key="2">
    <citation type="submission" date="2013-10" db="EMBL/GenBank/DDBJ databases">
        <authorList>
            <person name="Aslett M."/>
        </authorList>
    </citation>
    <scope>NUCLEOTIDE SEQUENCE [LARGE SCALE GENOMIC DNA]</scope>
    <source>
        <strain evidence="2">Houghton</strain>
    </source>
</reference>
<name>U6L8M9_9EIME</name>
<reference evidence="2" key="1">
    <citation type="submission" date="2013-10" db="EMBL/GenBank/DDBJ databases">
        <title>Genomic analysis of the causative agents of coccidiosis in chickens.</title>
        <authorList>
            <person name="Reid A.J."/>
            <person name="Blake D."/>
            <person name="Billington K."/>
            <person name="Browne H."/>
            <person name="Dunn M."/>
            <person name="Hung S."/>
            <person name="Kawahara F."/>
            <person name="Miranda-Saavedra D."/>
            <person name="Mourier T."/>
            <person name="Nagra H."/>
            <person name="Otto T.D."/>
            <person name="Rawlings N."/>
            <person name="Sanchez A."/>
            <person name="Sanders M."/>
            <person name="Subramaniam C."/>
            <person name="Tay Y."/>
            <person name="Dear P."/>
            <person name="Doerig C."/>
            <person name="Gruber A."/>
            <person name="Parkinson J."/>
            <person name="Shirley M."/>
            <person name="Wan K.L."/>
            <person name="Berriman M."/>
            <person name="Tomley F."/>
            <person name="Pain A."/>
        </authorList>
    </citation>
    <scope>NUCLEOTIDE SEQUENCE [LARGE SCALE GENOMIC DNA]</scope>
    <source>
        <strain evidence="2">Houghton</strain>
    </source>
</reference>
<keyword evidence="3" id="KW-1185">Reference proteome</keyword>
<accession>U6L8M9</accession>
<protein>
    <submittedName>
        <fullName evidence="2">Uncharacterized protein</fullName>
    </submittedName>
</protein>
<evidence type="ECO:0000313" key="2">
    <source>
        <dbReference type="EMBL" id="CDJ46787.1"/>
    </source>
</evidence>
<proteinExistence type="predicted"/>
<dbReference type="Proteomes" id="UP000030750">
    <property type="component" value="Unassembled WGS sequence"/>
</dbReference>
<dbReference type="OrthoDB" id="347788at2759"/>
<gene>
    <name evidence="2" type="ORF">EBH_0013520</name>
</gene>
<evidence type="ECO:0000313" key="3">
    <source>
        <dbReference type="Proteomes" id="UP000030750"/>
    </source>
</evidence>